<comment type="similarity">
    <text evidence="2">Belongs to the major facilitator superfamily. Folate-biopterin transporter (TC 2.A.71) family.</text>
</comment>
<keyword evidence="4 7" id="KW-0812">Transmembrane</keyword>
<dbReference type="PANTHER" id="PTHR31585:SF5">
    <property type="entry name" value="RNA-BINDING S4 DOMAIN-CONTAINING PROTEIN"/>
    <property type="match status" value="1"/>
</dbReference>
<feature type="transmembrane region" description="Helical" evidence="7">
    <location>
        <begin position="132"/>
        <end position="151"/>
    </location>
</feature>
<feature type="transmembrane region" description="Helical" evidence="7">
    <location>
        <begin position="41"/>
        <end position="59"/>
    </location>
</feature>
<comment type="subcellular location">
    <subcellularLocation>
        <location evidence="1">Membrane</location>
        <topology evidence="1">Multi-pass membrane protein</topology>
    </subcellularLocation>
</comment>
<dbReference type="AlphaFoldDB" id="A0A812IQH4"/>
<organism evidence="8 9">
    <name type="scientific">Symbiodinium pilosum</name>
    <name type="common">Dinoflagellate</name>
    <dbReference type="NCBI Taxonomy" id="2952"/>
    <lineage>
        <taxon>Eukaryota</taxon>
        <taxon>Sar</taxon>
        <taxon>Alveolata</taxon>
        <taxon>Dinophyceae</taxon>
        <taxon>Suessiales</taxon>
        <taxon>Symbiodiniaceae</taxon>
        <taxon>Symbiodinium</taxon>
    </lineage>
</organism>
<accession>A0A812IQH4</accession>
<dbReference type="InterPro" id="IPR036259">
    <property type="entry name" value="MFS_trans_sf"/>
</dbReference>
<feature type="transmembrane region" description="Helical" evidence="7">
    <location>
        <begin position="171"/>
        <end position="190"/>
    </location>
</feature>
<gene>
    <name evidence="8" type="ORF">SPIL2461_LOCUS260</name>
</gene>
<sequence length="427" mass="47426">MGLDSYVVLSINALMKLPQVLLLPFGMMNDCFPIFGQHRKPYFVASWILAGSALIVMSARPLPEPYYCQHPDGSFDVLSPPCNPEIHDEKMWYVLPLLVVVAGIQMGCVAGEGLLLEYSQCEPVECRGKMKAEFTMVTMGGTLVSSAFVGVFMNGKEYLGTFNWSLSFRDLSGVCLLIVTFMLPISLRCVQEPKKLARPSCRENMKSSWKLVKNKGLSNVLLFGFIMQFFATISTTAGPMVRSQWAGVKVLQQQMFVMCSMLVMMLATWLYKEHCLQTCWRKAILFAIVGVTFSDAIPTFLAVFNVIRNQYFFLGEDILGAVPTTALSLVLNLMIIELAEPGREGLCYGLIGTVMHASQPVATAVSNQVFGLFEPNLSDPRNYLADTPSFRTTVAWSYAVAYSASMLGVLALPLIPWQKADAQRRKK</sequence>
<name>A0A812IQH4_SYMPI</name>
<dbReference type="OrthoDB" id="417312at2759"/>
<keyword evidence="5 7" id="KW-1133">Transmembrane helix</keyword>
<dbReference type="PANTHER" id="PTHR31585">
    <property type="entry name" value="FOLATE-BIOPTERIN TRANSPORTER 1, CHLOROPLASTIC"/>
    <property type="match status" value="1"/>
</dbReference>
<evidence type="ECO:0000256" key="5">
    <source>
        <dbReference type="ARBA" id="ARBA00022989"/>
    </source>
</evidence>
<dbReference type="EMBL" id="CAJNIZ010000101">
    <property type="protein sequence ID" value="CAE7153540.1"/>
    <property type="molecule type" value="Genomic_DNA"/>
</dbReference>
<feature type="transmembrane region" description="Helical" evidence="7">
    <location>
        <begin position="251"/>
        <end position="271"/>
    </location>
</feature>
<feature type="transmembrane region" description="Helical" evidence="7">
    <location>
        <begin position="283"/>
        <end position="306"/>
    </location>
</feature>
<dbReference type="Proteomes" id="UP000649617">
    <property type="component" value="Unassembled WGS sequence"/>
</dbReference>
<feature type="transmembrane region" description="Helical" evidence="7">
    <location>
        <begin position="393"/>
        <end position="417"/>
    </location>
</feature>
<proteinExistence type="inferred from homology"/>
<feature type="non-terminal residue" evidence="8">
    <location>
        <position position="1"/>
    </location>
</feature>
<evidence type="ECO:0000256" key="3">
    <source>
        <dbReference type="ARBA" id="ARBA00022448"/>
    </source>
</evidence>
<comment type="caution">
    <text evidence="8">The sequence shown here is derived from an EMBL/GenBank/DDBJ whole genome shotgun (WGS) entry which is preliminary data.</text>
</comment>
<feature type="transmembrane region" description="Helical" evidence="7">
    <location>
        <begin position="211"/>
        <end position="231"/>
    </location>
</feature>
<protein>
    <submittedName>
        <fullName evidence="8">Uncharacterized protein</fullName>
    </submittedName>
</protein>
<dbReference type="SUPFAM" id="SSF103473">
    <property type="entry name" value="MFS general substrate transporter"/>
    <property type="match status" value="1"/>
</dbReference>
<evidence type="ECO:0000313" key="9">
    <source>
        <dbReference type="Proteomes" id="UP000649617"/>
    </source>
</evidence>
<evidence type="ECO:0000256" key="6">
    <source>
        <dbReference type="ARBA" id="ARBA00023136"/>
    </source>
</evidence>
<dbReference type="Gene3D" id="1.20.1250.20">
    <property type="entry name" value="MFS general substrate transporter like domains"/>
    <property type="match status" value="1"/>
</dbReference>
<keyword evidence="3" id="KW-0813">Transport</keyword>
<evidence type="ECO:0000256" key="1">
    <source>
        <dbReference type="ARBA" id="ARBA00004141"/>
    </source>
</evidence>
<evidence type="ECO:0000256" key="7">
    <source>
        <dbReference type="SAM" id="Phobius"/>
    </source>
</evidence>
<keyword evidence="6 7" id="KW-0472">Membrane</keyword>
<dbReference type="Pfam" id="PF03092">
    <property type="entry name" value="BT1"/>
    <property type="match status" value="1"/>
</dbReference>
<keyword evidence="9" id="KW-1185">Reference proteome</keyword>
<evidence type="ECO:0000313" key="8">
    <source>
        <dbReference type="EMBL" id="CAE7153540.1"/>
    </source>
</evidence>
<evidence type="ECO:0000256" key="4">
    <source>
        <dbReference type="ARBA" id="ARBA00022692"/>
    </source>
</evidence>
<reference evidence="8" key="1">
    <citation type="submission" date="2021-02" db="EMBL/GenBank/DDBJ databases">
        <authorList>
            <person name="Dougan E. K."/>
            <person name="Rhodes N."/>
            <person name="Thang M."/>
            <person name="Chan C."/>
        </authorList>
    </citation>
    <scope>NUCLEOTIDE SEQUENCE</scope>
</reference>
<dbReference type="InterPro" id="IPR039309">
    <property type="entry name" value="BT1"/>
</dbReference>
<feature type="transmembrane region" description="Helical" evidence="7">
    <location>
        <begin position="6"/>
        <end position="29"/>
    </location>
</feature>
<evidence type="ECO:0000256" key="2">
    <source>
        <dbReference type="ARBA" id="ARBA00007015"/>
    </source>
</evidence>
<dbReference type="GO" id="GO:0016020">
    <property type="term" value="C:membrane"/>
    <property type="evidence" value="ECO:0007669"/>
    <property type="project" value="UniProtKB-SubCell"/>
</dbReference>